<reference evidence="1" key="1">
    <citation type="submission" date="2024-03" db="EMBL/GenBank/DDBJ databases">
        <title>Diverse circular DNA viruses in blood, oral, and fecal samples of captive lemurs.</title>
        <authorList>
            <person name="Paietta E.N."/>
            <person name="Kraberger S."/>
            <person name="Lund M.C."/>
            <person name="Custer J.M."/>
            <person name="Vargas K.M."/>
            <person name="Ehmke E.E."/>
            <person name="Yoder A.D."/>
            <person name="Varsani A."/>
        </authorList>
    </citation>
    <scope>NUCLEOTIDE SEQUENCE</scope>
    <source>
        <strain evidence="1">Duke_30FF_63</strain>
    </source>
</reference>
<name>A0AAU8BA09_9CAUD</name>
<proteinExistence type="predicted"/>
<organism evidence="1">
    <name type="scientific">Dulem virus 42</name>
    <dbReference type="NCBI Taxonomy" id="3145760"/>
    <lineage>
        <taxon>Viruses</taxon>
        <taxon>Duplodnaviria</taxon>
        <taxon>Heunggongvirae</taxon>
        <taxon>Uroviricota</taxon>
        <taxon>Caudoviricetes</taxon>
    </lineage>
</organism>
<accession>A0AAU8BA09</accession>
<sequence>MYKTFLSHIYLYDNHINLLYIKDHYVLIQDVLLTILIYFCPIVI</sequence>
<protein>
    <submittedName>
        <fullName evidence="1">Uncharacterized protein</fullName>
    </submittedName>
</protein>
<dbReference type="EMBL" id="PP511876">
    <property type="protein sequence ID" value="XCD08295.1"/>
    <property type="molecule type" value="Genomic_DNA"/>
</dbReference>
<evidence type="ECO:0000313" key="1">
    <source>
        <dbReference type="EMBL" id="XCD08295.1"/>
    </source>
</evidence>